<evidence type="ECO:0000256" key="8">
    <source>
        <dbReference type="ARBA" id="ARBA00022723"/>
    </source>
</evidence>
<evidence type="ECO:0000256" key="9">
    <source>
        <dbReference type="ARBA" id="ARBA00022827"/>
    </source>
</evidence>
<evidence type="ECO:0000256" key="4">
    <source>
        <dbReference type="ARBA" id="ARBA00009716"/>
    </source>
</evidence>
<keyword evidence="12" id="KW-0408">Iron</keyword>
<dbReference type="PROSITE" id="PS51278">
    <property type="entry name" value="GATASE_TYPE_2"/>
    <property type="match status" value="1"/>
</dbReference>
<dbReference type="PANTHER" id="PTHR11938:SF133">
    <property type="entry name" value="GLUTAMATE SYNTHASE (NADH)"/>
    <property type="match status" value="1"/>
</dbReference>
<dbReference type="InterPro" id="IPR002932">
    <property type="entry name" value="Glu_synthdom"/>
</dbReference>
<comment type="similarity">
    <text evidence="4">Belongs to the glutamate synthase family.</text>
</comment>
<evidence type="ECO:0000256" key="16">
    <source>
        <dbReference type="ARBA" id="ARBA00029440"/>
    </source>
</evidence>
<dbReference type="FunFam" id="3.20.20.70:FF:000053">
    <property type="entry name" value="Glutamate synthase large subunit"/>
    <property type="match status" value="1"/>
</dbReference>
<dbReference type="GO" id="GO:0006537">
    <property type="term" value="P:glutamate biosynthetic process"/>
    <property type="evidence" value="ECO:0007669"/>
    <property type="project" value="UniProtKB-KW"/>
</dbReference>
<comment type="pathway">
    <text evidence="16">Amino-acid biosynthesis.</text>
</comment>
<evidence type="ECO:0000256" key="11">
    <source>
        <dbReference type="ARBA" id="ARBA00023002"/>
    </source>
</evidence>
<dbReference type="InterPro" id="IPR002489">
    <property type="entry name" value="Glu_synth_asu_C"/>
</dbReference>
<accession>A0A430FLX3</accession>
<evidence type="ECO:0000256" key="10">
    <source>
        <dbReference type="ARBA" id="ARBA00022962"/>
    </source>
</evidence>
<dbReference type="SUPFAM" id="SSF69336">
    <property type="entry name" value="Alpha subunit of glutamate synthase, C-terminal domain"/>
    <property type="match status" value="1"/>
</dbReference>
<keyword evidence="14" id="KW-0314">Glutamate biosynthesis</keyword>
<dbReference type="CDD" id="cd02808">
    <property type="entry name" value="GltS_FMN"/>
    <property type="match status" value="1"/>
</dbReference>
<dbReference type="CDD" id="cd00982">
    <property type="entry name" value="gltB_C"/>
    <property type="match status" value="1"/>
</dbReference>
<comment type="cofactor">
    <cofactor evidence="1">
        <name>FMN</name>
        <dbReference type="ChEBI" id="CHEBI:58210"/>
    </cofactor>
</comment>
<dbReference type="GO" id="GO:0019676">
    <property type="term" value="P:ammonia assimilation cycle"/>
    <property type="evidence" value="ECO:0007669"/>
    <property type="project" value="TreeGrafter"/>
</dbReference>
<dbReference type="Pfam" id="PF04898">
    <property type="entry name" value="Glu_syn_central"/>
    <property type="match status" value="1"/>
</dbReference>
<evidence type="ECO:0000259" key="17">
    <source>
        <dbReference type="PROSITE" id="PS51278"/>
    </source>
</evidence>
<evidence type="ECO:0000256" key="2">
    <source>
        <dbReference type="ARBA" id="ARBA00001927"/>
    </source>
</evidence>
<dbReference type="Proteomes" id="UP000287533">
    <property type="component" value="Unassembled WGS sequence"/>
</dbReference>
<keyword evidence="7" id="KW-0288">FMN</keyword>
<evidence type="ECO:0000256" key="14">
    <source>
        <dbReference type="ARBA" id="ARBA00023164"/>
    </source>
</evidence>
<dbReference type="Pfam" id="PF01493">
    <property type="entry name" value="GXGXG"/>
    <property type="match status" value="1"/>
</dbReference>
<keyword evidence="8" id="KW-0479">Metal-binding</keyword>
<dbReference type="Pfam" id="PF01645">
    <property type="entry name" value="Glu_synthase"/>
    <property type="match status" value="1"/>
</dbReference>
<dbReference type="FunFam" id="3.20.20.70:FF:000031">
    <property type="entry name" value="Glutamate synthase 1 [NADH]"/>
    <property type="match status" value="1"/>
</dbReference>
<keyword evidence="5" id="KW-0028">Amino-acid biosynthesis</keyword>
<dbReference type="InterPro" id="IPR017932">
    <property type="entry name" value="GATase_2_dom"/>
</dbReference>
<comment type="cofactor">
    <cofactor evidence="2">
        <name>[3Fe-4S] cluster</name>
        <dbReference type="ChEBI" id="CHEBI:21137"/>
    </cofactor>
</comment>
<dbReference type="PANTHER" id="PTHR11938">
    <property type="entry name" value="FAD NADPH DEHYDROGENASE/OXIDOREDUCTASE"/>
    <property type="match status" value="1"/>
</dbReference>
<dbReference type="GO" id="GO:0051538">
    <property type="term" value="F:3 iron, 4 sulfur cluster binding"/>
    <property type="evidence" value="ECO:0007669"/>
    <property type="project" value="UniProtKB-KW"/>
</dbReference>
<dbReference type="EMBL" id="QXGL01000001">
    <property type="protein sequence ID" value="RSX53780.1"/>
    <property type="molecule type" value="Genomic_DNA"/>
</dbReference>
<keyword evidence="10" id="KW-0315">Glutamine amidotransferase</keyword>
<evidence type="ECO:0000256" key="7">
    <source>
        <dbReference type="ARBA" id="ARBA00022643"/>
    </source>
</evidence>
<dbReference type="GO" id="GO:0046872">
    <property type="term" value="F:metal ion binding"/>
    <property type="evidence" value="ECO:0007669"/>
    <property type="project" value="UniProtKB-KW"/>
</dbReference>
<dbReference type="Gene3D" id="3.20.20.70">
    <property type="entry name" value="Aldolase class I"/>
    <property type="match status" value="2"/>
</dbReference>
<organism evidence="18 19">
    <name type="scientific">Bifidobacterium goeldii</name>
    <dbReference type="NCBI Taxonomy" id="2306975"/>
    <lineage>
        <taxon>Bacteria</taxon>
        <taxon>Bacillati</taxon>
        <taxon>Actinomycetota</taxon>
        <taxon>Actinomycetes</taxon>
        <taxon>Bifidobacteriales</taxon>
        <taxon>Bifidobacteriaceae</taxon>
        <taxon>Bifidobacterium</taxon>
    </lineage>
</organism>
<dbReference type="SUPFAM" id="SSF56235">
    <property type="entry name" value="N-terminal nucleophile aminohydrolases (Ntn hydrolases)"/>
    <property type="match status" value="1"/>
</dbReference>
<dbReference type="CDD" id="cd00713">
    <property type="entry name" value="GltS"/>
    <property type="match status" value="1"/>
</dbReference>
<proteinExistence type="inferred from homology"/>
<dbReference type="InterPro" id="IPR013785">
    <property type="entry name" value="Aldolase_TIM"/>
</dbReference>
<dbReference type="FunFam" id="2.160.20.60:FF:000001">
    <property type="entry name" value="Glutamate synthase, large subunit"/>
    <property type="match status" value="1"/>
</dbReference>
<evidence type="ECO:0000256" key="3">
    <source>
        <dbReference type="ARBA" id="ARBA00001974"/>
    </source>
</evidence>
<dbReference type="InterPro" id="IPR050711">
    <property type="entry name" value="ET-N_metabolism_enzyme"/>
</dbReference>
<keyword evidence="19" id="KW-1185">Reference proteome</keyword>
<evidence type="ECO:0000256" key="6">
    <source>
        <dbReference type="ARBA" id="ARBA00022630"/>
    </source>
</evidence>
<evidence type="ECO:0000256" key="12">
    <source>
        <dbReference type="ARBA" id="ARBA00023004"/>
    </source>
</evidence>
<dbReference type="FunFam" id="3.60.20.10:FF:000001">
    <property type="entry name" value="Glutamate synthase, large subunit"/>
    <property type="match status" value="1"/>
</dbReference>
<keyword evidence="15" id="KW-0003">3Fe-4S</keyword>
<dbReference type="GO" id="GO:0015930">
    <property type="term" value="F:glutamate synthase activity"/>
    <property type="evidence" value="ECO:0007669"/>
    <property type="project" value="InterPro"/>
</dbReference>
<comment type="caution">
    <text evidence="18">The sequence shown here is derived from an EMBL/GenBank/DDBJ whole genome shotgun (WGS) entry which is preliminary data.</text>
</comment>
<keyword evidence="9" id="KW-0274">FAD</keyword>
<evidence type="ECO:0000256" key="13">
    <source>
        <dbReference type="ARBA" id="ARBA00023014"/>
    </source>
</evidence>
<sequence>MARSYCAHIAQCGVGAEPARGSVPKLFAKSFKMTLDFSADSVYGQGNISDIPGRYAVLRISQRTAEPLRPCQNDTKVVSVTFHAPLDLSIHQSQGLYDPNAEHDACGVGMVTTLNKRPERKIIDDAIEVLVNLNHRGAVGAEENTGDGAGILMSMPDEFMRATAGVELPEAGHYAAGIAFLDRDIATSGQQEQAIAKIVREEGLEVLAWRVVPTNPDGLGLQALASMPSFKTLIVADPESKLAGIELDRKTFRIRKRVEHEVGIYFASLSARTITYKGMLTTMQLTPFFPDLSDERMKAVIAIVHSRFSTNTFPSWPLAQPFRLLAHNGEINTIQGNRNWLSAREGRLSSELLGEFKSLLPITTPGYSDSGTFDECLELLHLAGRSLPHAISMMLPPAWENNDQLDPDVRAFYEYNNTLIEPWDGPADIIFTDGTQVGALLDRNGFRPGRWQLTDDGYIVLASEAGVLPEIDDAHVVSKGRLEPGKMFLVDTAEGRIIPDEEIKKNLASQHPYRKWVEGNSVELSDLPKREHVSHSGQSVQRRQRAFGYTEEDLKLLLTPMANTGKEPLGSMGNDNPLPVLSKRSRMLFDYFHQKFAQVTNPPLDWEREEIVTSLESAIGPEPNLLEDSELHAKKILIPLPVINSDEMAQLKRLDRAKVLGGYYRPFIVKGLYQVAGGGKALEERLEEIFAEVDEAIEGGSNFIVLSDRDSNHTWGPIPSLLLTAAVQHHLLRRHTRTQISMAVEAGDVREVHHVALLIAYGAACVNPYLAFESVEDLARTGYLKVDGPTAVKNLTKALSTGVLKIMSKMGVSTIMSYRGAQLFEAVGLNKATVDKYFTGTVSQVGGVGLDELAEEVAIRHRVAYPNQWTATPHMNLETGGEYKWRRTGEDHLNDPEAIFLLQQSTARGDYQMFKKYSAHINDTSNRIMTLRGLMKFKHDRKPIDISEVEPASEIVKRFSTGAMSYGSISQEAHETLAIAMNTIGARSNSGEGGESDDRIEDPLRYSRIKQIASARFGVTSDYLVHATDLQIKLAQGAKPGEGGHLPGAKVPPWIAKVRHATPGVELISPPPHHDIYSIEDLKQLINDAKMANPKARIHVKLVSEFGVGTIAAGVAKCHADVVLISGYDGGTGAAPLNAIRHAGTPWEIGLSETQQTLILNGLRSRIVVQCDGELKTGRDVVIAALLGAEEFGFATAALIVEGCVMMRACQKNTCPQGIATQDPELRARFRGKPESVINFFMYIAEEVREILAELGFRTLEEAVGHVECLDQNEAIKRWKSDGVDLTNVLMQPGPVPGTILHNTEPQNHELEKALDNKLIELAQPALENKEPVRIEMPIRNVNRTLGTMVGYEITRRYGAEGLPDDTIDMTFHGAGGQSIGAFIPSGETIRVYGEVNDYAGKGLSGGRLIVRPEDGVTFDPHENVIAGNVTGFGATSGEMFVAGRAGERFAVRNSGATFVVEGVGDHGCEYMTGGTVVVLGPTGRNFGAGFSGGNAYVLDLDMKQVNPEGRDSGALLFQQLDETTAPIVRDLVKRHAEETGSAFAAELLANWDENVLRFTRVVPEHYLAMTEAMKQAEEDNIDFNAPGAWEQVYEHVMEGAR</sequence>
<keyword evidence="11" id="KW-0560">Oxidoreductase</keyword>
<evidence type="ECO:0000256" key="15">
    <source>
        <dbReference type="ARBA" id="ARBA00023291"/>
    </source>
</evidence>
<evidence type="ECO:0000256" key="1">
    <source>
        <dbReference type="ARBA" id="ARBA00001917"/>
    </source>
</evidence>
<dbReference type="Gene3D" id="2.160.20.60">
    <property type="entry name" value="Glutamate synthase, alpha subunit, C-terminal domain"/>
    <property type="match status" value="1"/>
</dbReference>
<evidence type="ECO:0000313" key="18">
    <source>
        <dbReference type="EMBL" id="RSX53780.1"/>
    </source>
</evidence>
<evidence type="ECO:0000313" key="19">
    <source>
        <dbReference type="Proteomes" id="UP000287533"/>
    </source>
</evidence>
<dbReference type="InterPro" id="IPR036485">
    <property type="entry name" value="Glu_synth_asu_C_sf"/>
</dbReference>
<reference evidence="18 19" key="1">
    <citation type="submission" date="2018-09" db="EMBL/GenBank/DDBJ databases">
        <title>Characterization of the phylogenetic diversity of five novel species belonging to the genus Bifidobacterium.</title>
        <authorList>
            <person name="Lugli G.A."/>
            <person name="Duranti S."/>
            <person name="Milani C."/>
        </authorList>
    </citation>
    <scope>NUCLEOTIDE SEQUENCE [LARGE SCALE GENOMIC DNA]</scope>
    <source>
        <strain evidence="18 19">2034B</strain>
    </source>
</reference>
<comment type="cofactor">
    <cofactor evidence="3">
        <name>FAD</name>
        <dbReference type="ChEBI" id="CHEBI:57692"/>
    </cofactor>
</comment>
<dbReference type="NCBIfam" id="NF008730">
    <property type="entry name" value="PRK11750.1"/>
    <property type="match status" value="1"/>
</dbReference>
<gene>
    <name evidence="18" type="ORF">D2E25_0086</name>
</gene>
<dbReference type="SUPFAM" id="SSF51395">
    <property type="entry name" value="FMN-linked oxidoreductases"/>
    <property type="match status" value="1"/>
</dbReference>
<keyword evidence="13" id="KW-0411">Iron-sulfur</keyword>
<name>A0A430FLX3_9BIFI</name>
<evidence type="ECO:0000256" key="5">
    <source>
        <dbReference type="ARBA" id="ARBA00022605"/>
    </source>
</evidence>
<dbReference type="Pfam" id="PF00310">
    <property type="entry name" value="GATase_2"/>
    <property type="match status" value="1"/>
</dbReference>
<keyword evidence="6" id="KW-0285">Flavoprotein</keyword>
<feature type="domain" description="Glutamine amidotransferase type-2" evidence="17">
    <location>
        <begin position="106"/>
        <end position="493"/>
    </location>
</feature>
<dbReference type="InterPro" id="IPR006982">
    <property type="entry name" value="Glu_synth_centr_N"/>
</dbReference>
<dbReference type="InterPro" id="IPR029055">
    <property type="entry name" value="Ntn_hydrolases_N"/>
</dbReference>
<dbReference type="Gene3D" id="3.60.20.10">
    <property type="entry name" value="Glutamine Phosphoribosylpyrophosphate, subunit 1, domain 1"/>
    <property type="match status" value="1"/>
</dbReference>
<protein>
    <submittedName>
        <fullName evidence="18">Glutamate synthase</fullName>
    </submittedName>
</protein>